<comment type="caution">
    <text evidence="6">The sequence shown here is derived from an EMBL/GenBank/DDBJ whole genome shotgun (WGS) entry which is preliminary data.</text>
</comment>
<dbReference type="SUPFAM" id="SSF144020">
    <property type="entry name" value="FdhE-like"/>
    <property type="match status" value="1"/>
</dbReference>
<keyword evidence="1 2" id="KW-0963">Cytoplasm</keyword>
<dbReference type="InterPro" id="IPR056774">
    <property type="entry name" value="FdhE_N"/>
</dbReference>
<feature type="domain" description="FdhE central" evidence="4">
    <location>
        <begin position="203"/>
        <end position="240"/>
    </location>
</feature>
<dbReference type="GO" id="GO:0008199">
    <property type="term" value="F:ferric iron binding"/>
    <property type="evidence" value="ECO:0007669"/>
    <property type="project" value="TreeGrafter"/>
</dbReference>
<evidence type="ECO:0000259" key="5">
    <source>
        <dbReference type="Pfam" id="PF24860"/>
    </source>
</evidence>
<dbReference type="Gene3D" id="3.90.1670.10">
    <property type="entry name" value="FdhE-like domain"/>
    <property type="match status" value="1"/>
</dbReference>
<dbReference type="AlphaFoldDB" id="A0A0D0LHY6"/>
<comment type="function">
    <text evidence="2">Necessary for formate dehydrogenase activity.</text>
</comment>
<feature type="domain" description="FdhE C-terminal" evidence="5">
    <location>
        <begin position="241"/>
        <end position="328"/>
    </location>
</feature>
<evidence type="ECO:0000256" key="1">
    <source>
        <dbReference type="ARBA" id="ARBA00022490"/>
    </source>
</evidence>
<gene>
    <name evidence="2" type="primary">fdhE</name>
    <name evidence="6" type="ORF">RT97_19975</name>
</gene>
<comment type="similarity">
    <text evidence="2">Belongs to the FdhE family.</text>
</comment>
<dbReference type="InterPro" id="IPR056796">
    <property type="entry name" value="FdhE_C"/>
</dbReference>
<dbReference type="PIRSF" id="PIRSF018296">
    <property type="entry name" value="Format_dh_formtn"/>
    <property type="match status" value="1"/>
</dbReference>
<comment type="subcellular location">
    <subcellularLocation>
        <location evidence="2">Cytoplasm</location>
    </subcellularLocation>
</comment>
<name>A0A0D0LHY6_VARPD</name>
<dbReference type="EMBL" id="JXQQ01000047">
    <property type="protein sequence ID" value="KIQ28808.1"/>
    <property type="molecule type" value="Genomic_DNA"/>
</dbReference>
<dbReference type="Pfam" id="PF24859">
    <property type="entry name" value="FdhE_central"/>
    <property type="match status" value="1"/>
</dbReference>
<dbReference type="InterPro" id="IPR024064">
    <property type="entry name" value="FdhE-like_sf"/>
</dbReference>
<dbReference type="NCBIfam" id="TIGR01562">
    <property type="entry name" value="FdhE"/>
    <property type="match status" value="1"/>
</dbReference>
<evidence type="ECO:0000313" key="6">
    <source>
        <dbReference type="EMBL" id="KIQ28808.1"/>
    </source>
</evidence>
<protein>
    <recommendedName>
        <fullName evidence="2">Protein FdhE homolog</fullName>
    </recommendedName>
</protein>
<dbReference type="Pfam" id="PF24860">
    <property type="entry name" value="FdhE_C"/>
    <property type="match status" value="1"/>
</dbReference>
<dbReference type="OrthoDB" id="9794151at2"/>
<sequence length="343" mass="37631">MNSPSGSSPPLRTTRVLDPEQIAMQAGRQMPFLRLPVRAAVFSDRQLRLRQLAASHPMREYLIFIADLAQAQHQVLQDYPAVALPESEALEAAAKVLKPPMPAFGWTRDAVWRAQLRRLLGLFRARLPEGPARDTLDRVVAADDAWLDQQADLLSRRIMFGLDLAAAPLIASGLQAYWTQLVLQVAERNGESIFGRTDPGNECPCCGSVPTVSITRIGADEAGFRYLHCSLCSTEWHYVRIKCTHCESTKGIHFESLTPEPGIELPATGVREGAVKAECCDSCGHYLKQIAMERDPEVEPVADDLASITLDLLVSEAGHQRSGHNLMLLFGDPEEILDDGGGG</sequence>
<dbReference type="GO" id="GO:0005829">
    <property type="term" value="C:cytosol"/>
    <property type="evidence" value="ECO:0007669"/>
    <property type="project" value="TreeGrafter"/>
</dbReference>
<dbReference type="PANTHER" id="PTHR37689">
    <property type="entry name" value="PROTEIN FDHE"/>
    <property type="match status" value="1"/>
</dbReference>
<evidence type="ECO:0000313" key="7">
    <source>
        <dbReference type="Proteomes" id="UP000032067"/>
    </source>
</evidence>
<dbReference type="RefSeq" id="WP_042580561.1">
    <property type="nucleotide sequence ID" value="NZ_JXQQ01000047.1"/>
</dbReference>
<organism evidence="6 7">
    <name type="scientific">Variovorax paradoxus</name>
    <dbReference type="NCBI Taxonomy" id="34073"/>
    <lineage>
        <taxon>Bacteria</taxon>
        <taxon>Pseudomonadati</taxon>
        <taxon>Pseudomonadota</taxon>
        <taxon>Betaproteobacteria</taxon>
        <taxon>Burkholderiales</taxon>
        <taxon>Comamonadaceae</taxon>
        <taxon>Variovorax</taxon>
    </lineage>
</organism>
<reference evidence="6 7" key="1">
    <citation type="submission" date="2014-12" db="EMBL/GenBank/DDBJ databases">
        <title>16Stimator: statistical estimation of ribosomal gene copy numbers from draft genome assemblies.</title>
        <authorList>
            <person name="Perisin M.A."/>
            <person name="Vetter M."/>
            <person name="Gilbert J.A."/>
            <person name="Bergelson J."/>
        </authorList>
    </citation>
    <scope>NUCLEOTIDE SEQUENCE [LARGE SCALE GENOMIC DNA]</scope>
    <source>
        <strain evidence="6 7">MEDvA23</strain>
    </source>
</reference>
<dbReference type="CDD" id="cd16341">
    <property type="entry name" value="FdhE"/>
    <property type="match status" value="1"/>
</dbReference>
<dbReference type="Proteomes" id="UP000032067">
    <property type="component" value="Unassembled WGS sequence"/>
</dbReference>
<dbReference type="InterPro" id="IPR006452">
    <property type="entry name" value="Formate_DH_accessory"/>
</dbReference>
<dbReference type="GO" id="GO:0051604">
    <property type="term" value="P:protein maturation"/>
    <property type="evidence" value="ECO:0007669"/>
    <property type="project" value="TreeGrafter"/>
</dbReference>
<dbReference type="PANTHER" id="PTHR37689:SF1">
    <property type="entry name" value="PROTEIN FDHE"/>
    <property type="match status" value="1"/>
</dbReference>
<feature type="domain" description="FdhE N-terminal" evidence="3">
    <location>
        <begin position="31"/>
        <end position="188"/>
    </location>
</feature>
<evidence type="ECO:0000259" key="4">
    <source>
        <dbReference type="Pfam" id="PF24859"/>
    </source>
</evidence>
<dbReference type="InterPro" id="IPR056797">
    <property type="entry name" value="FdhE_central"/>
</dbReference>
<dbReference type="HAMAP" id="MF_00611">
    <property type="entry name" value="FdeH"/>
    <property type="match status" value="1"/>
</dbReference>
<evidence type="ECO:0000256" key="2">
    <source>
        <dbReference type="HAMAP-Rule" id="MF_00611"/>
    </source>
</evidence>
<dbReference type="Pfam" id="PF04216">
    <property type="entry name" value="FdhE_N"/>
    <property type="match status" value="1"/>
</dbReference>
<proteinExistence type="inferred from homology"/>
<evidence type="ECO:0000259" key="3">
    <source>
        <dbReference type="Pfam" id="PF04216"/>
    </source>
</evidence>
<accession>A0A0D0LHY6</accession>